<evidence type="ECO:0000256" key="3">
    <source>
        <dbReference type="ARBA" id="ARBA00022692"/>
    </source>
</evidence>
<feature type="transmembrane region" description="Helical" evidence="7">
    <location>
        <begin position="237"/>
        <end position="255"/>
    </location>
</feature>
<protein>
    <submittedName>
        <fullName evidence="9">NarK/NasA family nitrate transporter</fullName>
    </submittedName>
</protein>
<keyword evidence="3 7" id="KW-0812">Transmembrane</keyword>
<feature type="domain" description="Major facilitator superfamily (MFS) profile" evidence="8">
    <location>
        <begin position="1"/>
        <end position="414"/>
    </location>
</feature>
<dbReference type="InterPro" id="IPR044772">
    <property type="entry name" value="NO3_transporter"/>
</dbReference>
<dbReference type="Proteomes" id="UP000502677">
    <property type="component" value="Chromosome"/>
</dbReference>
<dbReference type="InterPro" id="IPR011701">
    <property type="entry name" value="MFS"/>
</dbReference>
<sequence>MAQTLSDTSSTVVQRSRSTRDRSKVLWIGTIGFTLMFAVWLQFGVLSVPIAEEFGLTNSQVAWLISVAALNGSLWRLITGIMADRWGGRSVMAALMVVSAIPTYFVIYADSYTQLLIFAFLIGLAGNSFTIGVSWVSAWYPKSQQGLALGIFGAGNVGASVTKLVAPLLLAVLPAGGFLGGLIPGGWRFIPVMYALLLLVMAAITWYGSPRPDITPGAGVPLAQQFRVLKKVRVWRFSLYYVVVFGAYVALSGWMPTFYVKNFGLNLGLAALLTALFIFPASLLRPVGGWLSDKHGARPIMYISLCTMVLATGAMMVPSNVWVFTVLLFVVGIAMGVGKAAVFKHIPEYFPKDVGAVGGLVGLIGGLGAVALPPLFAYAQEWTGLSMQSATFGVLFGIALISLVWMQVVVSHDHRDRAHPATADRDAG</sequence>
<keyword evidence="6 7" id="KW-0472">Membrane</keyword>
<feature type="transmembrane region" description="Helical" evidence="7">
    <location>
        <begin position="322"/>
        <end position="342"/>
    </location>
</feature>
<dbReference type="AlphaFoldDB" id="A0A6G7XD25"/>
<evidence type="ECO:0000313" key="9">
    <source>
        <dbReference type="EMBL" id="QIK62510.1"/>
    </source>
</evidence>
<accession>A0A6G7XD25</accession>
<feature type="transmembrane region" description="Helical" evidence="7">
    <location>
        <begin position="189"/>
        <end position="207"/>
    </location>
</feature>
<comment type="similarity">
    <text evidence="2">Belongs to the major facilitator superfamily. Nitrate/nitrite porter (TC 2.A.1.8) family.</text>
</comment>
<dbReference type="PANTHER" id="PTHR23515">
    <property type="entry name" value="HIGH-AFFINITY NITRATE TRANSPORTER 2.3"/>
    <property type="match status" value="1"/>
</dbReference>
<comment type="subcellular location">
    <subcellularLocation>
        <location evidence="1">Cell membrane</location>
        <topology evidence="1">Multi-pass membrane protein</topology>
    </subcellularLocation>
</comment>
<feature type="transmembrane region" description="Helical" evidence="7">
    <location>
        <begin position="390"/>
        <end position="410"/>
    </location>
</feature>
<evidence type="ECO:0000256" key="2">
    <source>
        <dbReference type="ARBA" id="ARBA00008432"/>
    </source>
</evidence>
<name>A0A6G7XD25_9MICO</name>
<dbReference type="InterPro" id="IPR036259">
    <property type="entry name" value="MFS_trans_sf"/>
</dbReference>
<keyword evidence="5" id="KW-0534">Nitrate assimilation</keyword>
<organism evidence="9 10">
    <name type="scientific">Leucobacter viscericola</name>
    <dbReference type="NCBI Taxonomy" id="2714935"/>
    <lineage>
        <taxon>Bacteria</taxon>
        <taxon>Bacillati</taxon>
        <taxon>Actinomycetota</taxon>
        <taxon>Actinomycetes</taxon>
        <taxon>Micrococcales</taxon>
        <taxon>Microbacteriaceae</taxon>
        <taxon>Leucobacter</taxon>
    </lineage>
</organism>
<evidence type="ECO:0000256" key="6">
    <source>
        <dbReference type="ARBA" id="ARBA00023136"/>
    </source>
</evidence>
<dbReference type="PROSITE" id="PS50850">
    <property type="entry name" value="MFS"/>
    <property type="match status" value="1"/>
</dbReference>
<feature type="transmembrane region" description="Helical" evidence="7">
    <location>
        <begin position="60"/>
        <end position="78"/>
    </location>
</feature>
<dbReference type="Gene3D" id="1.20.1250.20">
    <property type="entry name" value="MFS general substrate transporter like domains"/>
    <property type="match status" value="2"/>
</dbReference>
<evidence type="ECO:0000256" key="1">
    <source>
        <dbReference type="ARBA" id="ARBA00004651"/>
    </source>
</evidence>
<dbReference type="GO" id="GO:0042128">
    <property type="term" value="P:nitrate assimilation"/>
    <property type="evidence" value="ECO:0007669"/>
    <property type="project" value="UniProtKB-KW"/>
</dbReference>
<evidence type="ECO:0000256" key="7">
    <source>
        <dbReference type="SAM" id="Phobius"/>
    </source>
</evidence>
<feature type="transmembrane region" description="Helical" evidence="7">
    <location>
        <begin position="354"/>
        <end position="378"/>
    </location>
</feature>
<dbReference type="EMBL" id="CP049863">
    <property type="protein sequence ID" value="QIK62510.1"/>
    <property type="molecule type" value="Genomic_DNA"/>
</dbReference>
<dbReference type="RefSeq" id="WP_166289383.1">
    <property type="nucleotide sequence ID" value="NZ_CP049863.1"/>
</dbReference>
<dbReference type="InterPro" id="IPR020846">
    <property type="entry name" value="MFS_dom"/>
</dbReference>
<feature type="transmembrane region" description="Helical" evidence="7">
    <location>
        <begin position="90"/>
        <end position="109"/>
    </location>
</feature>
<dbReference type="GO" id="GO:0015112">
    <property type="term" value="F:nitrate transmembrane transporter activity"/>
    <property type="evidence" value="ECO:0007669"/>
    <property type="project" value="InterPro"/>
</dbReference>
<dbReference type="GO" id="GO:0005886">
    <property type="term" value="C:plasma membrane"/>
    <property type="evidence" value="ECO:0007669"/>
    <property type="project" value="UniProtKB-SubCell"/>
</dbReference>
<proteinExistence type="inferred from homology"/>
<evidence type="ECO:0000313" key="10">
    <source>
        <dbReference type="Proteomes" id="UP000502677"/>
    </source>
</evidence>
<feature type="transmembrane region" description="Helical" evidence="7">
    <location>
        <begin position="299"/>
        <end position="316"/>
    </location>
</feature>
<evidence type="ECO:0000256" key="4">
    <source>
        <dbReference type="ARBA" id="ARBA00022989"/>
    </source>
</evidence>
<gene>
    <name evidence="9" type="ORF">G7068_04270</name>
</gene>
<dbReference type="KEGG" id="lvi:G7068_04270"/>
<dbReference type="Pfam" id="PF07690">
    <property type="entry name" value="MFS_1"/>
    <property type="match status" value="1"/>
</dbReference>
<reference evidence="9 10" key="1">
    <citation type="submission" date="2020-03" db="EMBL/GenBank/DDBJ databases">
        <title>Leucobacter sp. nov., isolated from beetles.</title>
        <authorList>
            <person name="Hyun D.-W."/>
            <person name="Bae J.-W."/>
        </authorList>
    </citation>
    <scope>NUCLEOTIDE SEQUENCE [LARGE SCALE GENOMIC DNA]</scope>
    <source>
        <strain evidence="9 10">HDW9C</strain>
    </source>
</reference>
<feature type="transmembrane region" description="Helical" evidence="7">
    <location>
        <begin position="267"/>
        <end position="287"/>
    </location>
</feature>
<feature type="transmembrane region" description="Helical" evidence="7">
    <location>
        <begin position="115"/>
        <end position="140"/>
    </location>
</feature>
<evidence type="ECO:0000256" key="5">
    <source>
        <dbReference type="ARBA" id="ARBA00023063"/>
    </source>
</evidence>
<keyword evidence="10" id="KW-1185">Reference proteome</keyword>
<dbReference type="SUPFAM" id="SSF103473">
    <property type="entry name" value="MFS general substrate transporter"/>
    <property type="match status" value="1"/>
</dbReference>
<keyword evidence="4 7" id="KW-1133">Transmembrane helix</keyword>
<feature type="transmembrane region" description="Helical" evidence="7">
    <location>
        <begin position="25"/>
        <end position="48"/>
    </location>
</feature>
<evidence type="ECO:0000259" key="8">
    <source>
        <dbReference type="PROSITE" id="PS50850"/>
    </source>
</evidence>